<sequence length="84" mass="9156">MEDISEFTEAQFIAFVNNIRLVNKGGTDDELGELLEKFSKLAGHPDGYDLIFHPEPGADNSAEGVTQAVKAWRNAQGLSGFKSD</sequence>
<dbReference type="Gene3D" id="1.10.1200.20">
    <property type="entry name" value="Colicin E immunity protein"/>
    <property type="match status" value="1"/>
</dbReference>
<evidence type="ECO:0000256" key="1">
    <source>
        <dbReference type="ARBA" id="ARBA00009346"/>
    </source>
</evidence>
<gene>
    <name evidence="3" type="ORF">GGI48_29220</name>
</gene>
<dbReference type="GO" id="GO:0030153">
    <property type="term" value="P:bacteriocin immunity"/>
    <property type="evidence" value="ECO:0007669"/>
    <property type="project" value="UniProtKB-KW"/>
</dbReference>
<name>A0A7G8YNN0_9PSED</name>
<evidence type="ECO:0000313" key="3">
    <source>
        <dbReference type="EMBL" id="QNH77278.1"/>
    </source>
</evidence>
<dbReference type="InterPro" id="IPR000290">
    <property type="entry name" value="Colicin_pyocin"/>
</dbReference>
<dbReference type="SUPFAM" id="SSF47345">
    <property type="entry name" value="Colicin E immunity proteins"/>
    <property type="match status" value="1"/>
</dbReference>
<protein>
    <submittedName>
        <fullName evidence="3">Bacteriocin immunity protein</fullName>
    </submittedName>
</protein>
<accession>A0A7G8YNN0</accession>
<dbReference type="RefSeq" id="WP_047304215.1">
    <property type="nucleotide sequence ID" value="NZ_CP060201.1"/>
</dbReference>
<dbReference type="InterPro" id="IPR035900">
    <property type="entry name" value="Colicin_E_sf"/>
</dbReference>
<dbReference type="PRINTS" id="PR01299">
    <property type="entry name" value="PYOCIN"/>
</dbReference>
<dbReference type="GO" id="GO:0015643">
    <property type="term" value="F:toxic substance binding"/>
    <property type="evidence" value="ECO:0007669"/>
    <property type="project" value="InterPro"/>
</dbReference>
<dbReference type="AlphaFoldDB" id="A0A7G8YNN0"/>
<dbReference type="Pfam" id="PF01320">
    <property type="entry name" value="Colicin_Pyocin"/>
    <property type="match status" value="1"/>
</dbReference>
<reference evidence="4" key="1">
    <citation type="journal article" date="2020" name="Microbiol. Resour. Announc.">
        <title>Complete genome sequences of four natural Pseudomonas isolates that catabolize a wide range of aromatic compounds relevant to lignin valorization.</title>
        <authorList>
            <person name="Hatmaker E.A."/>
            <person name="Presley G."/>
            <person name="Cannon O."/>
            <person name="Guss A.M."/>
            <person name="Elkins J.G."/>
        </authorList>
    </citation>
    <scope>NUCLEOTIDE SEQUENCE [LARGE SCALE GENOMIC DNA]</scope>
    <source>
        <strain evidence="4">H1F5C</strain>
    </source>
</reference>
<evidence type="ECO:0000313" key="4">
    <source>
        <dbReference type="Proteomes" id="UP000515277"/>
    </source>
</evidence>
<dbReference type="EMBL" id="CP060201">
    <property type="protein sequence ID" value="QNH77278.1"/>
    <property type="molecule type" value="Genomic_DNA"/>
</dbReference>
<proteinExistence type="inferred from homology"/>
<comment type="similarity">
    <text evidence="1">Belongs to the colicins ColE2/ColE8/ColE9 and pyocins S1/S2 family.</text>
</comment>
<dbReference type="Proteomes" id="UP000515277">
    <property type="component" value="Chromosome"/>
</dbReference>
<keyword evidence="2" id="KW-0079">Bacteriocin immunity</keyword>
<dbReference type="CDD" id="cd16363">
    <property type="entry name" value="Col_Im_like"/>
    <property type="match status" value="1"/>
</dbReference>
<organism evidence="3 4">
    <name type="scientific">Pseudomonas protegens</name>
    <dbReference type="NCBI Taxonomy" id="380021"/>
    <lineage>
        <taxon>Bacteria</taxon>
        <taxon>Pseudomonadati</taxon>
        <taxon>Pseudomonadota</taxon>
        <taxon>Gammaproteobacteria</taxon>
        <taxon>Pseudomonadales</taxon>
        <taxon>Pseudomonadaceae</taxon>
        <taxon>Pseudomonas</taxon>
    </lineage>
</organism>
<evidence type="ECO:0000256" key="2">
    <source>
        <dbReference type="ARBA" id="ARBA00023025"/>
    </source>
</evidence>